<comment type="caution">
    <text evidence="2">The sequence shown here is derived from an EMBL/GenBank/DDBJ whole genome shotgun (WGS) entry which is preliminary data.</text>
</comment>
<organism evidence="2 3">
    <name type="scientific">Ophiophagus hannah</name>
    <name type="common">King cobra</name>
    <name type="synonym">Naja hannah</name>
    <dbReference type="NCBI Taxonomy" id="8665"/>
    <lineage>
        <taxon>Eukaryota</taxon>
        <taxon>Metazoa</taxon>
        <taxon>Chordata</taxon>
        <taxon>Craniata</taxon>
        <taxon>Vertebrata</taxon>
        <taxon>Euteleostomi</taxon>
        <taxon>Lepidosauria</taxon>
        <taxon>Squamata</taxon>
        <taxon>Bifurcata</taxon>
        <taxon>Unidentata</taxon>
        <taxon>Episquamata</taxon>
        <taxon>Toxicofera</taxon>
        <taxon>Serpentes</taxon>
        <taxon>Colubroidea</taxon>
        <taxon>Elapidae</taxon>
        <taxon>Elapinae</taxon>
        <taxon>Ophiophagus</taxon>
    </lineage>
</organism>
<dbReference type="Proteomes" id="UP000018936">
    <property type="component" value="Unassembled WGS sequence"/>
</dbReference>
<dbReference type="EMBL" id="AZIM01008761">
    <property type="protein sequence ID" value="ETE57329.1"/>
    <property type="molecule type" value="Genomic_DNA"/>
</dbReference>
<feature type="region of interest" description="Disordered" evidence="1">
    <location>
        <begin position="456"/>
        <end position="495"/>
    </location>
</feature>
<feature type="region of interest" description="Disordered" evidence="1">
    <location>
        <begin position="390"/>
        <end position="414"/>
    </location>
</feature>
<feature type="compositionally biased region" description="Basic and acidic residues" evidence="1">
    <location>
        <begin position="158"/>
        <end position="204"/>
    </location>
</feature>
<feature type="non-terminal residue" evidence="2">
    <location>
        <position position="1"/>
    </location>
</feature>
<evidence type="ECO:0000256" key="1">
    <source>
        <dbReference type="SAM" id="MobiDB-lite"/>
    </source>
</evidence>
<proteinExistence type="predicted"/>
<keyword evidence="3" id="KW-1185">Reference proteome</keyword>
<feature type="compositionally biased region" description="Basic residues" evidence="1">
    <location>
        <begin position="247"/>
        <end position="256"/>
    </location>
</feature>
<dbReference type="AlphaFoldDB" id="V8N4W2"/>
<evidence type="ECO:0000313" key="3">
    <source>
        <dbReference type="Proteomes" id="UP000018936"/>
    </source>
</evidence>
<feature type="compositionally biased region" description="Basic and acidic residues" evidence="1">
    <location>
        <begin position="393"/>
        <end position="414"/>
    </location>
</feature>
<feature type="compositionally biased region" description="Basic and acidic residues" evidence="1">
    <location>
        <begin position="211"/>
        <end position="233"/>
    </location>
</feature>
<accession>V8N4W2</accession>
<reference evidence="2 3" key="1">
    <citation type="journal article" date="2013" name="Proc. Natl. Acad. Sci. U.S.A.">
        <title>The king cobra genome reveals dynamic gene evolution and adaptation in the snake venom system.</title>
        <authorList>
            <person name="Vonk F.J."/>
            <person name="Casewell N.R."/>
            <person name="Henkel C.V."/>
            <person name="Heimberg A.M."/>
            <person name="Jansen H.J."/>
            <person name="McCleary R.J."/>
            <person name="Kerkkamp H.M."/>
            <person name="Vos R.A."/>
            <person name="Guerreiro I."/>
            <person name="Calvete J.J."/>
            <person name="Wuster W."/>
            <person name="Woods A.E."/>
            <person name="Logan J.M."/>
            <person name="Harrison R.A."/>
            <person name="Castoe T.A."/>
            <person name="de Koning A.P."/>
            <person name="Pollock D.D."/>
            <person name="Yandell M."/>
            <person name="Calderon D."/>
            <person name="Renjifo C."/>
            <person name="Currier R.B."/>
            <person name="Salgado D."/>
            <person name="Pla D."/>
            <person name="Sanz L."/>
            <person name="Hyder A.S."/>
            <person name="Ribeiro J.M."/>
            <person name="Arntzen J.W."/>
            <person name="van den Thillart G.E."/>
            <person name="Boetzer M."/>
            <person name="Pirovano W."/>
            <person name="Dirks R.P."/>
            <person name="Spaink H.P."/>
            <person name="Duboule D."/>
            <person name="McGlinn E."/>
            <person name="Kini R.M."/>
            <person name="Richardson M.K."/>
        </authorList>
    </citation>
    <scope>NUCLEOTIDE SEQUENCE</scope>
    <source>
        <tissue evidence="2">Blood</tissue>
    </source>
</reference>
<name>V8N4W2_OPHHA</name>
<feature type="compositionally biased region" description="Polar residues" evidence="1">
    <location>
        <begin position="464"/>
        <end position="475"/>
    </location>
</feature>
<feature type="compositionally biased region" description="Basic and acidic residues" evidence="1">
    <location>
        <begin position="120"/>
        <end position="150"/>
    </location>
</feature>
<sequence length="495" mass="56928">MEGRVEGRQAGRQAGNKEGRVEGRKGRKKEGWKEERRKGRRKEERVEGRRVGRKEEGKGRRKEGWKEEKRKGGRKEEGRVEGRKGRRKKKGRVEGRKGGRKGRRKEGWKEGRRNCRRKKDRMEGRGRRKECWKEEGRVEGRKGGRKEGRKGERKKKGRVEERKDGRKEERVEGRRVGRKKEWVEGRKRGRKEGWKEEGRLEGRKGGRKKEGRVGERKGRRKEEWKEGRKEGRKERRKERKGTQRGNEKKKKGRKDMHWRAICPVRLASSAGESFQGDPFKPAFLYQEISTLHKAAPPSAGEVTSGFIQLAGWGRRRPYPKSKCCNRGEGGNPGCVCVCVLGCHVRLSYGTMLSRSFERSHPNGYPFLVKAESSLVTNEIAKICHLHNGMPSKTLDHKQEHDSVMSRKSKSGKEMRKIRIKINQNTKTARTLKIQGSMNANGHSEDMMESPELHMDRHHHGFSWGTGSILEQTKSKNGGEVVGPRTPQSSSSSSSH</sequence>
<gene>
    <name evidence="2" type="primary">CYLC2</name>
    <name evidence="2" type="ORF">L345_16956</name>
</gene>
<feature type="compositionally biased region" description="Basic and acidic residues" evidence="1">
    <location>
        <begin position="1"/>
        <end position="83"/>
    </location>
</feature>
<feature type="region of interest" description="Disordered" evidence="1">
    <location>
        <begin position="1"/>
        <end position="256"/>
    </location>
</feature>
<evidence type="ECO:0000313" key="2">
    <source>
        <dbReference type="EMBL" id="ETE57329.1"/>
    </source>
</evidence>
<protein>
    <submittedName>
        <fullName evidence="2">Cylicin-2</fullName>
    </submittedName>
</protein>